<comment type="similarity">
    <text evidence="5">Belongs to the RimM family.</text>
</comment>
<evidence type="ECO:0000256" key="2">
    <source>
        <dbReference type="ARBA" id="ARBA00022517"/>
    </source>
</evidence>
<accession>A0A2A5W9H8</accession>
<dbReference type="Gene3D" id="2.30.30.240">
    <property type="entry name" value="PRC-barrel domain"/>
    <property type="match status" value="1"/>
</dbReference>
<evidence type="ECO:0000313" key="8">
    <source>
        <dbReference type="EMBL" id="PDH33149.1"/>
    </source>
</evidence>
<dbReference type="Pfam" id="PF01782">
    <property type="entry name" value="RimM"/>
    <property type="match status" value="1"/>
</dbReference>
<comment type="caution">
    <text evidence="8">The sequence shown here is derived from an EMBL/GenBank/DDBJ whole genome shotgun (WGS) entry which is preliminary data.</text>
</comment>
<dbReference type="Gene3D" id="2.40.30.60">
    <property type="entry name" value="RimM"/>
    <property type="match status" value="1"/>
</dbReference>
<sequence>MSNSGERVSKRVVLGQIGKVHGIQGWLRLNSFTIQPENILEYSELFAEIDESWQVLEISESKKLAKGFIVHFKGYDDPDIAKQLTGLELTVFAEKLPGLEDGSFYWHELEGMEVSNQKGQVFGSVVRLLETGANDVLEVAPSISSIDEKERLIPYIKESVIKNVDISKGKIVVDWEADYLE</sequence>
<dbReference type="Pfam" id="PF24986">
    <property type="entry name" value="PRC_RimM"/>
    <property type="match status" value="1"/>
</dbReference>
<dbReference type="AlphaFoldDB" id="A0A2A5W9H8"/>
<comment type="subunit">
    <text evidence="5">Binds ribosomal protein uS19.</text>
</comment>
<gene>
    <name evidence="5" type="primary">rimM</name>
    <name evidence="8" type="ORF">CNF02_09365</name>
</gene>
<dbReference type="EMBL" id="NTJZ01000010">
    <property type="protein sequence ID" value="PDH33149.1"/>
    <property type="molecule type" value="Genomic_DNA"/>
</dbReference>
<evidence type="ECO:0000256" key="1">
    <source>
        <dbReference type="ARBA" id="ARBA00022490"/>
    </source>
</evidence>
<keyword evidence="2 5" id="KW-0690">Ribosome biogenesis</keyword>
<dbReference type="HAMAP" id="MF_00014">
    <property type="entry name" value="Ribosome_mat_RimM"/>
    <property type="match status" value="1"/>
</dbReference>
<dbReference type="InterPro" id="IPR009000">
    <property type="entry name" value="Transl_B-barrel_sf"/>
</dbReference>
<dbReference type="NCBIfam" id="TIGR02273">
    <property type="entry name" value="16S_RimM"/>
    <property type="match status" value="1"/>
</dbReference>
<feature type="domain" description="Ribosome maturation factor RimM PRC barrel" evidence="7">
    <location>
        <begin position="106"/>
        <end position="177"/>
    </location>
</feature>
<dbReference type="InterPro" id="IPR011033">
    <property type="entry name" value="PRC_barrel-like_sf"/>
</dbReference>
<keyword evidence="4 5" id="KW-0143">Chaperone</keyword>
<keyword evidence="1 5" id="KW-0963">Cytoplasm</keyword>
<protein>
    <recommendedName>
        <fullName evidence="5">Ribosome maturation factor RimM</fullName>
    </recommendedName>
</protein>
<dbReference type="InterPro" id="IPR036976">
    <property type="entry name" value="RimM_N_sf"/>
</dbReference>
<dbReference type="Proteomes" id="UP000219329">
    <property type="component" value="Unassembled WGS sequence"/>
</dbReference>
<keyword evidence="3 5" id="KW-0698">rRNA processing</keyword>
<evidence type="ECO:0000256" key="5">
    <source>
        <dbReference type="HAMAP-Rule" id="MF_00014"/>
    </source>
</evidence>
<dbReference type="GO" id="GO:0006364">
    <property type="term" value="P:rRNA processing"/>
    <property type="evidence" value="ECO:0007669"/>
    <property type="project" value="UniProtKB-UniRule"/>
</dbReference>
<evidence type="ECO:0000259" key="6">
    <source>
        <dbReference type="Pfam" id="PF01782"/>
    </source>
</evidence>
<dbReference type="PANTHER" id="PTHR33692">
    <property type="entry name" value="RIBOSOME MATURATION FACTOR RIMM"/>
    <property type="match status" value="1"/>
</dbReference>
<dbReference type="GO" id="GO:0005737">
    <property type="term" value="C:cytoplasm"/>
    <property type="evidence" value="ECO:0007669"/>
    <property type="project" value="UniProtKB-SubCell"/>
</dbReference>
<evidence type="ECO:0000259" key="7">
    <source>
        <dbReference type="Pfam" id="PF24986"/>
    </source>
</evidence>
<dbReference type="GO" id="GO:0042274">
    <property type="term" value="P:ribosomal small subunit biogenesis"/>
    <property type="evidence" value="ECO:0007669"/>
    <property type="project" value="UniProtKB-UniRule"/>
</dbReference>
<dbReference type="InterPro" id="IPR002676">
    <property type="entry name" value="RimM_N"/>
</dbReference>
<evidence type="ECO:0000256" key="4">
    <source>
        <dbReference type="ARBA" id="ARBA00023186"/>
    </source>
</evidence>
<dbReference type="InterPro" id="IPR056792">
    <property type="entry name" value="PRC_RimM"/>
</dbReference>
<dbReference type="SUPFAM" id="SSF50447">
    <property type="entry name" value="Translation proteins"/>
    <property type="match status" value="1"/>
</dbReference>
<dbReference type="InterPro" id="IPR011961">
    <property type="entry name" value="RimM"/>
</dbReference>
<comment type="domain">
    <text evidence="5">The PRC barrel domain binds ribosomal protein uS19.</text>
</comment>
<evidence type="ECO:0000313" key="9">
    <source>
        <dbReference type="Proteomes" id="UP000219329"/>
    </source>
</evidence>
<dbReference type="GO" id="GO:0043022">
    <property type="term" value="F:ribosome binding"/>
    <property type="evidence" value="ECO:0007669"/>
    <property type="project" value="InterPro"/>
</dbReference>
<feature type="domain" description="RimM N-terminal" evidence="6">
    <location>
        <begin position="14"/>
        <end position="91"/>
    </location>
</feature>
<comment type="subcellular location">
    <subcellularLocation>
        <location evidence="5">Cytoplasm</location>
    </subcellularLocation>
</comment>
<proteinExistence type="inferred from homology"/>
<organism evidence="8 9">
    <name type="scientific">OM182 bacterium MED-G28</name>
    <dbReference type="NCBI Taxonomy" id="1986256"/>
    <lineage>
        <taxon>Bacteria</taxon>
        <taxon>Pseudomonadati</taxon>
        <taxon>Pseudomonadota</taxon>
        <taxon>Gammaproteobacteria</taxon>
        <taxon>OMG group</taxon>
        <taxon>OM182 clade</taxon>
    </lineage>
</organism>
<name>A0A2A5W9H8_9GAMM</name>
<reference evidence="8 9" key="1">
    <citation type="submission" date="2017-08" db="EMBL/GenBank/DDBJ databases">
        <title>Fine stratification of microbial communities through a metagenomic profile of the photic zone.</title>
        <authorList>
            <person name="Haro-Moreno J.M."/>
            <person name="Lopez-Perez M."/>
            <person name="De La Torre J."/>
            <person name="Picazo A."/>
            <person name="Camacho A."/>
            <person name="Rodriguez-Valera F."/>
        </authorList>
    </citation>
    <scope>NUCLEOTIDE SEQUENCE [LARGE SCALE GENOMIC DNA]</scope>
    <source>
        <strain evidence="8">MED-G28</strain>
    </source>
</reference>
<evidence type="ECO:0000256" key="3">
    <source>
        <dbReference type="ARBA" id="ARBA00022552"/>
    </source>
</evidence>
<comment type="function">
    <text evidence="5">An accessory protein needed during the final step in the assembly of 30S ribosomal subunit, possibly for assembly of the head region. Essential for efficient processing of 16S rRNA. May be needed both before and after RbfA during the maturation of 16S rRNA. It has affinity for free ribosomal 30S subunits but not for 70S ribosomes.</text>
</comment>
<dbReference type="SUPFAM" id="SSF50346">
    <property type="entry name" value="PRC-barrel domain"/>
    <property type="match status" value="1"/>
</dbReference>
<dbReference type="PANTHER" id="PTHR33692:SF1">
    <property type="entry name" value="RIBOSOME MATURATION FACTOR RIMM"/>
    <property type="match status" value="1"/>
</dbReference>
<dbReference type="GO" id="GO:0005840">
    <property type="term" value="C:ribosome"/>
    <property type="evidence" value="ECO:0007669"/>
    <property type="project" value="InterPro"/>
</dbReference>